<dbReference type="EMBL" id="NSIT01000133">
    <property type="protein sequence ID" value="PJE78750.1"/>
    <property type="molecule type" value="Genomic_DNA"/>
</dbReference>
<feature type="transmembrane region" description="Helical" evidence="1">
    <location>
        <begin position="86"/>
        <end position="110"/>
    </location>
</feature>
<gene>
    <name evidence="3" type="ORF">CI610_02307</name>
</gene>
<feature type="transmembrane region" description="Helical" evidence="1">
    <location>
        <begin position="45"/>
        <end position="66"/>
    </location>
</feature>
<feature type="transmembrane region" description="Helical" evidence="1">
    <location>
        <begin position="261"/>
        <end position="280"/>
    </location>
</feature>
<sequence length="356" mass="41258">MEGIKEMALLKGQEQRNIGSDVVRIVLTLMVMAAHFFVYTDMKMAAFSFTIPFFFVTSGFLIAKTFDRTWSGDRKHKIILFYVKRFFRIIPVFVVVMFVADQFTGITYFYEKLFFVSNFYYFQDIHTREAFLSMFSLFNAHGDHMWYMSVLEQFYLVSPLLLLFAGRFRVAGLLFMIALAIGCRIYALGQEEYRLYGMILPINMEYFLWGALAYTLSDQYPVIVMWCRRYILFSLLGFLGVLTGQITGFGFTAYHVEVTHWQTPMAITLALIFVGMNFTLKQGTLRKLILFLSAITLSSFLVHPFVQAFFIFQWQMPGLTGFALSTFATCAIAILLFYSVEKPAHQLGRYVCQRIS</sequence>
<keyword evidence="1" id="KW-1133">Transmembrane helix</keyword>
<feature type="transmembrane region" description="Helical" evidence="1">
    <location>
        <begin position="144"/>
        <end position="163"/>
    </location>
</feature>
<dbReference type="GO" id="GO:0000271">
    <property type="term" value="P:polysaccharide biosynthetic process"/>
    <property type="evidence" value="ECO:0007669"/>
    <property type="project" value="TreeGrafter"/>
</dbReference>
<protein>
    <recommendedName>
        <fullName evidence="2">Acyltransferase 3 domain-containing protein</fullName>
    </recommendedName>
</protein>
<dbReference type="AlphaFoldDB" id="A0A2H9T6A4"/>
<name>A0A2H9T6A4_9ZZZZ</name>
<dbReference type="GO" id="GO:0016747">
    <property type="term" value="F:acyltransferase activity, transferring groups other than amino-acyl groups"/>
    <property type="evidence" value="ECO:0007669"/>
    <property type="project" value="InterPro"/>
</dbReference>
<dbReference type="InterPro" id="IPR050879">
    <property type="entry name" value="Acyltransferase_3"/>
</dbReference>
<accession>A0A2H9T6A4</accession>
<dbReference type="PANTHER" id="PTHR23028">
    <property type="entry name" value="ACETYLTRANSFERASE"/>
    <property type="match status" value="1"/>
</dbReference>
<dbReference type="GO" id="GO:0016020">
    <property type="term" value="C:membrane"/>
    <property type="evidence" value="ECO:0007669"/>
    <property type="project" value="TreeGrafter"/>
</dbReference>
<feature type="transmembrane region" description="Helical" evidence="1">
    <location>
        <begin position="289"/>
        <end position="312"/>
    </location>
</feature>
<keyword evidence="1" id="KW-0472">Membrane</keyword>
<feature type="transmembrane region" description="Helical" evidence="1">
    <location>
        <begin position="318"/>
        <end position="340"/>
    </location>
</feature>
<dbReference type="Pfam" id="PF01757">
    <property type="entry name" value="Acyl_transf_3"/>
    <property type="match status" value="1"/>
</dbReference>
<proteinExistence type="predicted"/>
<evidence type="ECO:0000259" key="2">
    <source>
        <dbReference type="Pfam" id="PF01757"/>
    </source>
</evidence>
<feature type="domain" description="Acyltransferase 3" evidence="2">
    <location>
        <begin position="18"/>
        <end position="337"/>
    </location>
</feature>
<organism evidence="3">
    <name type="scientific">invertebrate metagenome</name>
    <dbReference type="NCBI Taxonomy" id="1711999"/>
    <lineage>
        <taxon>unclassified sequences</taxon>
        <taxon>metagenomes</taxon>
        <taxon>organismal metagenomes</taxon>
    </lineage>
</organism>
<keyword evidence="1" id="KW-0812">Transmembrane</keyword>
<comment type="caution">
    <text evidence="3">The sequence shown here is derived from an EMBL/GenBank/DDBJ whole genome shotgun (WGS) entry which is preliminary data.</text>
</comment>
<reference evidence="3" key="1">
    <citation type="journal article" date="2017" name="Appl. Environ. Microbiol.">
        <title>Molecular characterization of an Endozoicomonas-like organism causing infection in king scallop Pecten maximus L.</title>
        <authorList>
            <person name="Cano I."/>
            <person name="van Aerle R."/>
            <person name="Ross S."/>
            <person name="Verner-Jeffreys D.W."/>
            <person name="Paley R.K."/>
            <person name="Rimmer G."/>
            <person name="Ryder D."/>
            <person name="Hooper P."/>
            <person name="Stone D."/>
            <person name="Feist S.W."/>
        </authorList>
    </citation>
    <scope>NUCLEOTIDE SEQUENCE</scope>
</reference>
<evidence type="ECO:0000256" key="1">
    <source>
        <dbReference type="SAM" id="Phobius"/>
    </source>
</evidence>
<evidence type="ECO:0000313" key="3">
    <source>
        <dbReference type="EMBL" id="PJE78750.1"/>
    </source>
</evidence>
<dbReference type="InterPro" id="IPR002656">
    <property type="entry name" value="Acyl_transf_3_dom"/>
</dbReference>
<dbReference type="PANTHER" id="PTHR23028:SF53">
    <property type="entry name" value="ACYL_TRANSF_3 DOMAIN-CONTAINING PROTEIN"/>
    <property type="match status" value="1"/>
</dbReference>
<feature type="transmembrane region" description="Helical" evidence="1">
    <location>
        <begin position="170"/>
        <end position="189"/>
    </location>
</feature>
<feature type="transmembrane region" description="Helical" evidence="1">
    <location>
        <begin position="195"/>
        <end position="217"/>
    </location>
</feature>
<feature type="transmembrane region" description="Helical" evidence="1">
    <location>
        <begin position="21"/>
        <end position="39"/>
    </location>
</feature>
<feature type="transmembrane region" description="Helical" evidence="1">
    <location>
        <begin position="229"/>
        <end position="255"/>
    </location>
</feature>